<dbReference type="EMBL" id="QTSX02002309">
    <property type="protein sequence ID" value="KAJ9076219.1"/>
    <property type="molecule type" value="Genomic_DNA"/>
</dbReference>
<organism evidence="1 2">
    <name type="scientific">Entomophthora muscae</name>
    <dbReference type="NCBI Taxonomy" id="34485"/>
    <lineage>
        <taxon>Eukaryota</taxon>
        <taxon>Fungi</taxon>
        <taxon>Fungi incertae sedis</taxon>
        <taxon>Zoopagomycota</taxon>
        <taxon>Entomophthoromycotina</taxon>
        <taxon>Entomophthoromycetes</taxon>
        <taxon>Entomophthorales</taxon>
        <taxon>Entomophthoraceae</taxon>
        <taxon>Entomophthora</taxon>
    </lineage>
</organism>
<comment type="caution">
    <text evidence="1">The sequence shown here is derived from an EMBL/GenBank/DDBJ whole genome shotgun (WGS) entry which is preliminary data.</text>
</comment>
<accession>A0ACC2TNJ2</accession>
<gene>
    <name evidence="1" type="ORF">DSO57_1028373</name>
</gene>
<name>A0ACC2TNJ2_9FUNG</name>
<dbReference type="Proteomes" id="UP001165960">
    <property type="component" value="Unassembled WGS sequence"/>
</dbReference>
<reference evidence="1" key="1">
    <citation type="submission" date="2022-04" db="EMBL/GenBank/DDBJ databases">
        <title>Genome of the entomopathogenic fungus Entomophthora muscae.</title>
        <authorList>
            <person name="Elya C."/>
            <person name="Lovett B.R."/>
            <person name="Lee E."/>
            <person name="Macias A.M."/>
            <person name="Hajek A.E."/>
            <person name="De Bivort B.L."/>
            <person name="Kasson M.T."/>
            <person name="De Fine Licht H.H."/>
            <person name="Stajich J.E."/>
        </authorList>
    </citation>
    <scope>NUCLEOTIDE SEQUENCE</scope>
    <source>
        <strain evidence="1">Berkeley</strain>
    </source>
</reference>
<evidence type="ECO:0000313" key="2">
    <source>
        <dbReference type="Proteomes" id="UP001165960"/>
    </source>
</evidence>
<protein>
    <submittedName>
        <fullName evidence="1">Uncharacterized protein</fullName>
    </submittedName>
</protein>
<proteinExistence type="predicted"/>
<keyword evidence="2" id="KW-1185">Reference proteome</keyword>
<sequence length="326" mass="36393">MCDLLWSDPAPEFGEETHSRHFLHNQARGCSYFYTYPGVCAFLERTGLLAVIRAHEAQDNGYRMYRKAANSGFPSVLTLFSAPNYLDAYGNKAAVLKYSGSVLNVRQFNSSPHPYWLPNFMDAFTWSLPFVGEKITDMLLAMLNICSKDELDQVNADPIDVEKEVISMSLDGDEVEHRRNIIRNKVLAVGKMSRVFSVLREESETIAELKNLMGQSQLPYGTLASGAEGLRRAISSFDEARASDQENEMFPPANDSDSDGEEEPVSPDGLIVSPVPKASGRSSPRIQKDKSRKIQEAIREAMEKPPPAELDQMANRYADTIVKSKN</sequence>
<evidence type="ECO:0000313" key="1">
    <source>
        <dbReference type="EMBL" id="KAJ9076219.1"/>
    </source>
</evidence>